<comment type="caution">
    <text evidence="4">The sequence shown here is derived from an EMBL/GenBank/DDBJ whole genome shotgun (WGS) entry which is preliminary data.</text>
</comment>
<dbReference type="Gene3D" id="3.90.1530.10">
    <property type="entry name" value="Conserved hypothetical protein from pyrococcus furiosus pfu- 392566-001, ParB domain"/>
    <property type="match status" value="1"/>
</dbReference>
<feature type="region of interest" description="Disordered" evidence="2">
    <location>
        <begin position="19"/>
        <end position="50"/>
    </location>
</feature>
<dbReference type="InterPro" id="IPR004437">
    <property type="entry name" value="ParB/RepB/Spo0J"/>
</dbReference>
<dbReference type="Pfam" id="PF02195">
    <property type="entry name" value="ParB_N"/>
    <property type="match status" value="1"/>
</dbReference>
<dbReference type="SUPFAM" id="SSF110849">
    <property type="entry name" value="ParB/Sulfiredoxin"/>
    <property type="match status" value="1"/>
</dbReference>
<feature type="region of interest" description="Disordered" evidence="2">
    <location>
        <begin position="590"/>
        <end position="680"/>
    </location>
</feature>
<dbReference type="NCBIfam" id="TIGR00180">
    <property type="entry name" value="parB_part"/>
    <property type="match status" value="1"/>
</dbReference>
<dbReference type="SMART" id="SM00470">
    <property type="entry name" value="ParB"/>
    <property type="match status" value="1"/>
</dbReference>
<reference evidence="4 5" key="1">
    <citation type="submission" date="2019-07" db="EMBL/GenBank/DDBJ databases">
        <title>Whole genome shotgun sequence of Acetobacter nitrogenifigens NBRC 105050.</title>
        <authorList>
            <person name="Hosoyama A."/>
            <person name="Uohara A."/>
            <person name="Ohji S."/>
            <person name="Ichikawa N."/>
        </authorList>
    </citation>
    <scope>NUCLEOTIDE SEQUENCE [LARGE SCALE GENOMIC DNA]</scope>
    <source>
        <strain evidence="4 5">NBRC 105050</strain>
    </source>
</reference>
<dbReference type="EMBL" id="BJYF01000066">
    <property type="protein sequence ID" value="GEN61726.1"/>
    <property type="molecule type" value="Genomic_DNA"/>
</dbReference>
<feature type="domain" description="ParB-like N-terminal" evidence="3">
    <location>
        <begin position="55"/>
        <end position="146"/>
    </location>
</feature>
<dbReference type="GO" id="GO:0003677">
    <property type="term" value="F:DNA binding"/>
    <property type="evidence" value="ECO:0007669"/>
    <property type="project" value="InterPro"/>
</dbReference>
<dbReference type="InterPro" id="IPR003115">
    <property type="entry name" value="ParB_N"/>
</dbReference>
<comment type="similarity">
    <text evidence="1">Belongs to the ParB family.</text>
</comment>
<evidence type="ECO:0000313" key="4">
    <source>
        <dbReference type="EMBL" id="GEN61726.1"/>
    </source>
</evidence>
<sequence>MLARCAACAWLRSRRAAPRLTRSGRPDRRIQKGEEFRKDQNSPDITQQEMTMELRRVDPTILHPNPENPRRFEVNPEEDKRLALNIKAVGLLQPPMVREMEDGRLVIIHGHRRTRGAIAAKLKEIDVLVTSADPKLDNLASGSENIVRVAMSEPDMWRYVVRLREEYKYSEAQICKTLMVTPAYLKRLALFAKLHPPILNAIEKGIGPDAASLRTIASASIGEQENAWREMFDESVEGDEDAAHYVMTLETMAEDDSFWRDLAYHLSHKRYFPANARFDDEIAKLCGLVWQEDLFGEGGKDNRYTDDALAFRTAQEHWLNHCLPEGGVILTCNEHGSVTIPSGYMRLWGYETSQPDDTIGYALHEGSLAITETRIRIDTRAPREPQASRADADYAPAAPAPAARPDVSKTGVGMIGDMRTQALHKALDAARETADPWDLVAALLLAFAGRNVRVGRGGYSIGATRAEDAAYGLFPEGYLVRDELAIRHSAVDVLKSVASCSTEYDCGSGPAAEIMGLLFDADAQMPNMAFEEFLKTFSKQGVTRAVEAEGLEAQATGKLMRNALIEKTGDGRWVYPAAAFGAGLDDWKEDGQRAAESAARRAERDMEAETEDDDDEDEDYDTPPDDGDDSDDASPDVKPDAVPDEADEDSGDMADEVPREADDESPEQFMRRHFEVVSVP</sequence>
<dbReference type="InterPro" id="IPR050336">
    <property type="entry name" value="Chromosome_partition/occlusion"/>
</dbReference>
<dbReference type="GO" id="GO:0005694">
    <property type="term" value="C:chromosome"/>
    <property type="evidence" value="ECO:0007669"/>
    <property type="project" value="TreeGrafter"/>
</dbReference>
<dbReference type="Gene3D" id="1.10.10.2830">
    <property type="match status" value="1"/>
</dbReference>
<name>A0A511XFJ2_9PROT</name>
<dbReference type="GO" id="GO:0007059">
    <property type="term" value="P:chromosome segregation"/>
    <property type="evidence" value="ECO:0007669"/>
    <property type="project" value="TreeGrafter"/>
</dbReference>
<feature type="compositionally biased region" description="Basic and acidic residues" evidence="2">
    <location>
        <begin position="669"/>
        <end position="680"/>
    </location>
</feature>
<dbReference type="InterPro" id="IPR036086">
    <property type="entry name" value="ParB/Sulfiredoxin_sf"/>
</dbReference>
<dbReference type="PANTHER" id="PTHR33375">
    <property type="entry name" value="CHROMOSOME-PARTITIONING PROTEIN PARB-RELATED"/>
    <property type="match status" value="1"/>
</dbReference>
<gene>
    <name evidence="4" type="primary">parB</name>
    <name evidence="4" type="ORF">ANI02nite_36100</name>
</gene>
<feature type="compositionally biased region" description="Basic and acidic residues" evidence="2">
    <location>
        <begin position="590"/>
        <end position="607"/>
    </location>
</feature>
<organism evidence="4 5">
    <name type="scientific">Acetobacter nitrogenifigens DSM 23921 = NBRC 105050</name>
    <dbReference type="NCBI Taxonomy" id="1120919"/>
    <lineage>
        <taxon>Bacteria</taxon>
        <taxon>Pseudomonadati</taxon>
        <taxon>Pseudomonadota</taxon>
        <taxon>Alphaproteobacteria</taxon>
        <taxon>Acetobacterales</taxon>
        <taxon>Acetobacteraceae</taxon>
        <taxon>Acetobacter</taxon>
    </lineage>
</organism>
<feature type="region of interest" description="Disordered" evidence="2">
    <location>
        <begin position="379"/>
        <end position="406"/>
    </location>
</feature>
<dbReference type="Proteomes" id="UP000321635">
    <property type="component" value="Unassembled WGS sequence"/>
</dbReference>
<keyword evidence="5" id="KW-1185">Reference proteome</keyword>
<accession>A0A511XFJ2</accession>
<evidence type="ECO:0000256" key="2">
    <source>
        <dbReference type="SAM" id="MobiDB-lite"/>
    </source>
</evidence>
<proteinExistence type="inferred from homology"/>
<evidence type="ECO:0000259" key="3">
    <source>
        <dbReference type="SMART" id="SM00470"/>
    </source>
</evidence>
<feature type="compositionally biased region" description="Low complexity" evidence="2">
    <location>
        <begin position="387"/>
        <end position="405"/>
    </location>
</feature>
<dbReference type="PANTHER" id="PTHR33375:SF1">
    <property type="entry name" value="CHROMOSOME-PARTITIONING PROTEIN PARB-RELATED"/>
    <property type="match status" value="1"/>
</dbReference>
<dbReference type="AlphaFoldDB" id="A0A511XFJ2"/>
<feature type="compositionally biased region" description="Basic and acidic residues" evidence="2">
    <location>
        <begin position="24"/>
        <end position="41"/>
    </location>
</feature>
<dbReference type="SUPFAM" id="SSF109709">
    <property type="entry name" value="KorB DNA-binding domain-like"/>
    <property type="match status" value="1"/>
</dbReference>
<protein>
    <submittedName>
        <fullName evidence="4">Peptide transporter</fullName>
    </submittedName>
</protein>
<feature type="compositionally biased region" description="Acidic residues" evidence="2">
    <location>
        <begin position="608"/>
        <end position="634"/>
    </location>
</feature>
<evidence type="ECO:0000313" key="5">
    <source>
        <dbReference type="Proteomes" id="UP000321635"/>
    </source>
</evidence>
<feature type="compositionally biased region" description="Acidic residues" evidence="2">
    <location>
        <begin position="642"/>
        <end position="666"/>
    </location>
</feature>
<evidence type="ECO:0000256" key="1">
    <source>
        <dbReference type="ARBA" id="ARBA00006295"/>
    </source>
</evidence>
<dbReference type="STRING" id="1120919.GCA_000429165_03635"/>
<dbReference type="OrthoDB" id="8116493at2"/>